<proteinExistence type="predicted"/>
<evidence type="ECO:0000256" key="2">
    <source>
        <dbReference type="ARBA" id="ARBA00023002"/>
    </source>
</evidence>
<keyword evidence="5" id="KW-1185">Reference proteome</keyword>
<dbReference type="InterPro" id="IPR036291">
    <property type="entry name" value="NAD(P)-bd_dom_sf"/>
</dbReference>
<reference evidence="4 5" key="1">
    <citation type="submission" date="2018-05" db="EMBL/GenBank/DDBJ databases">
        <title>Flavobacterium sp. strain IMCC34759, incomplete genome.</title>
        <authorList>
            <person name="Joung Y."/>
            <person name="Cho J."/>
        </authorList>
    </citation>
    <scope>NUCLEOTIDE SEQUENCE [LARGE SCALE GENOMIC DNA]</scope>
    <source>
        <strain evidence="4 5">IMCC34759</strain>
    </source>
</reference>
<dbReference type="InterPro" id="IPR020843">
    <property type="entry name" value="ER"/>
</dbReference>
<evidence type="ECO:0000313" key="4">
    <source>
        <dbReference type="EMBL" id="PXY40437.1"/>
    </source>
</evidence>
<dbReference type="InterPro" id="IPR011032">
    <property type="entry name" value="GroES-like_sf"/>
</dbReference>
<sequence>MSDLSKMSKTVVFHEAGAPEVLKVEQVEVAFPGAQEVRIQVKSIGINRADAMYRQGMYIENPIFPAQLGYEAAGIVEAVGSEVTNIAVGDLVNVVPGFSLHNYASYGEYINMPAYAIHKYPSNLSFDEAASVWTSYLTMFGMVVHSGQLKSGQFVVVNAASSSAGLAAIQMTNYVGGIAIALTTSQKKKEALLKAGAAHVIVTSEQDIATEVLKITENVGAHIILDPVVGAKFSNLLSAVAENGKVFVYGALSHEPASFPAFDVLMKTPTIRGYSAIEVMGNMEVLIQAITFIDKGLAEGKLKPVIDKVFNIDDIVASHNYLESNQQFGKIVVNI</sequence>
<dbReference type="SUPFAM" id="SSF50129">
    <property type="entry name" value="GroES-like"/>
    <property type="match status" value="1"/>
</dbReference>
<dbReference type="PANTHER" id="PTHR48106">
    <property type="entry name" value="QUINONE OXIDOREDUCTASE PIG3-RELATED"/>
    <property type="match status" value="1"/>
</dbReference>
<dbReference type="RefSeq" id="WP_110306992.1">
    <property type="nucleotide sequence ID" value="NZ_QJHK01000010.1"/>
</dbReference>
<dbReference type="Proteomes" id="UP000247903">
    <property type="component" value="Unassembled WGS sequence"/>
</dbReference>
<accession>A0A2V4BNU8</accession>
<dbReference type="Gene3D" id="3.90.180.10">
    <property type="entry name" value="Medium-chain alcohol dehydrogenases, catalytic domain"/>
    <property type="match status" value="1"/>
</dbReference>
<dbReference type="GO" id="GO:0070402">
    <property type="term" value="F:NADPH binding"/>
    <property type="evidence" value="ECO:0007669"/>
    <property type="project" value="TreeGrafter"/>
</dbReference>
<evidence type="ECO:0000259" key="3">
    <source>
        <dbReference type="SMART" id="SM00829"/>
    </source>
</evidence>
<organism evidence="4 5">
    <name type="scientific">Flavobacterium cheongpyeongense</name>
    <dbReference type="NCBI Taxonomy" id="2212651"/>
    <lineage>
        <taxon>Bacteria</taxon>
        <taxon>Pseudomonadati</taxon>
        <taxon>Bacteroidota</taxon>
        <taxon>Flavobacteriia</taxon>
        <taxon>Flavobacteriales</taxon>
        <taxon>Flavobacteriaceae</taxon>
        <taxon>Flavobacterium</taxon>
    </lineage>
</organism>
<dbReference type="AlphaFoldDB" id="A0A2V4BNU8"/>
<comment type="caution">
    <text evidence="4">The sequence shown here is derived from an EMBL/GenBank/DDBJ whole genome shotgun (WGS) entry which is preliminary data.</text>
</comment>
<dbReference type="InterPro" id="IPR013154">
    <property type="entry name" value="ADH-like_N"/>
</dbReference>
<dbReference type="GO" id="GO:0016651">
    <property type="term" value="F:oxidoreductase activity, acting on NAD(P)H"/>
    <property type="evidence" value="ECO:0007669"/>
    <property type="project" value="TreeGrafter"/>
</dbReference>
<gene>
    <name evidence="4" type="ORF">DMB65_12570</name>
</gene>
<keyword evidence="1" id="KW-0521">NADP</keyword>
<dbReference type="Pfam" id="PF08240">
    <property type="entry name" value="ADH_N"/>
    <property type="match status" value="1"/>
</dbReference>
<keyword evidence="2" id="KW-0560">Oxidoreductase</keyword>
<name>A0A2V4BNU8_9FLAO</name>
<dbReference type="EMBL" id="QJHK01000010">
    <property type="protein sequence ID" value="PXY40437.1"/>
    <property type="molecule type" value="Genomic_DNA"/>
</dbReference>
<dbReference type="SUPFAM" id="SSF51735">
    <property type="entry name" value="NAD(P)-binding Rossmann-fold domains"/>
    <property type="match status" value="1"/>
</dbReference>
<evidence type="ECO:0000256" key="1">
    <source>
        <dbReference type="ARBA" id="ARBA00022857"/>
    </source>
</evidence>
<feature type="domain" description="Enoyl reductase (ER)" evidence="3">
    <location>
        <begin position="17"/>
        <end position="333"/>
    </location>
</feature>
<dbReference type="CDD" id="cd08268">
    <property type="entry name" value="MDR2"/>
    <property type="match status" value="1"/>
</dbReference>
<dbReference type="OrthoDB" id="9787435at2"/>
<dbReference type="SMART" id="SM00829">
    <property type="entry name" value="PKS_ER"/>
    <property type="match status" value="1"/>
</dbReference>
<dbReference type="InterPro" id="IPR013149">
    <property type="entry name" value="ADH-like_C"/>
</dbReference>
<evidence type="ECO:0000313" key="5">
    <source>
        <dbReference type="Proteomes" id="UP000247903"/>
    </source>
</evidence>
<dbReference type="PANTHER" id="PTHR48106:SF5">
    <property type="entry name" value="ZINC-CONTAINING ALCOHOL DEHYDROGENASE"/>
    <property type="match status" value="1"/>
</dbReference>
<protein>
    <submittedName>
        <fullName evidence="4">NADPH:quinone reductase</fullName>
    </submittedName>
</protein>
<dbReference type="Gene3D" id="3.40.50.720">
    <property type="entry name" value="NAD(P)-binding Rossmann-like Domain"/>
    <property type="match status" value="1"/>
</dbReference>
<dbReference type="Pfam" id="PF00107">
    <property type="entry name" value="ADH_zinc_N"/>
    <property type="match status" value="1"/>
</dbReference>